<feature type="transmembrane region" description="Helical" evidence="1">
    <location>
        <begin position="115"/>
        <end position="133"/>
    </location>
</feature>
<reference evidence="3" key="2">
    <citation type="submission" date="2020-09" db="EMBL/GenBank/DDBJ databases">
        <authorList>
            <person name="Sun Q."/>
            <person name="Kim S."/>
        </authorList>
    </citation>
    <scope>NUCLEOTIDE SEQUENCE</scope>
    <source>
        <strain evidence="3">KCTC 42651</strain>
    </source>
</reference>
<evidence type="ECO:0000256" key="2">
    <source>
        <dbReference type="SAM" id="SignalP"/>
    </source>
</evidence>
<dbReference type="EMBL" id="BMZS01000004">
    <property type="protein sequence ID" value="GHD48835.1"/>
    <property type="molecule type" value="Genomic_DNA"/>
</dbReference>
<feature type="transmembrane region" description="Helical" evidence="1">
    <location>
        <begin position="80"/>
        <end position="103"/>
    </location>
</feature>
<name>A0A918XR66_9PROT</name>
<dbReference type="AlphaFoldDB" id="A0A918XR66"/>
<dbReference type="Pfam" id="PF09490">
    <property type="entry name" value="CbtA"/>
    <property type="match status" value="1"/>
</dbReference>
<sequence>MLRRVLISALFAGLLAGLATSALQAVTTTPLILQAETFESAESAAPAGGHDHAVPAGATAAAGHVHDEDAWAPADGIERLFYTTVANVVGGVGFALLLTAGFVLRGDSVGGRRGLLWGLAGFAAMTLSPSLGLPPEVPGSVAADLAARQVWWLSAVVTAALGLWLLAFGRSTLLKVVGVAVLALPHLVGAPHPHGGEAGIAPPELAARFAATSIVVSALTWALIGWLAGTVYERLGPPETGAETATA</sequence>
<comment type="caution">
    <text evidence="3">The sequence shown here is derived from an EMBL/GenBank/DDBJ whole genome shotgun (WGS) entry which is preliminary data.</text>
</comment>
<keyword evidence="2" id="KW-0732">Signal</keyword>
<dbReference type="RefSeq" id="WP_189989003.1">
    <property type="nucleotide sequence ID" value="NZ_BMZS01000004.1"/>
</dbReference>
<protein>
    <recommendedName>
        <fullName evidence="5">Cobalt transporter subunit CbtA</fullName>
    </recommendedName>
</protein>
<gene>
    <name evidence="3" type="ORF">GCM10017083_20370</name>
</gene>
<feature type="transmembrane region" description="Helical" evidence="1">
    <location>
        <begin position="205"/>
        <end position="228"/>
    </location>
</feature>
<feature type="transmembrane region" description="Helical" evidence="1">
    <location>
        <begin position="173"/>
        <end position="193"/>
    </location>
</feature>
<evidence type="ECO:0000313" key="4">
    <source>
        <dbReference type="Proteomes" id="UP000630353"/>
    </source>
</evidence>
<evidence type="ECO:0000313" key="3">
    <source>
        <dbReference type="EMBL" id="GHD48835.1"/>
    </source>
</evidence>
<keyword evidence="1" id="KW-1133">Transmembrane helix</keyword>
<proteinExistence type="predicted"/>
<feature type="chain" id="PRO_5037456073" description="Cobalt transporter subunit CbtA" evidence="2">
    <location>
        <begin position="25"/>
        <end position="247"/>
    </location>
</feature>
<accession>A0A918XR66</accession>
<dbReference type="NCBIfam" id="TIGR02458">
    <property type="entry name" value="CbtA"/>
    <property type="match status" value="1"/>
</dbReference>
<evidence type="ECO:0008006" key="5">
    <source>
        <dbReference type="Google" id="ProtNLM"/>
    </source>
</evidence>
<reference evidence="3" key="1">
    <citation type="journal article" date="2014" name="Int. J. Syst. Evol. Microbiol.">
        <title>Complete genome sequence of Corynebacterium casei LMG S-19264T (=DSM 44701T), isolated from a smear-ripened cheese.</title>
        <authorList>
            <consortium name="US DOE Joint Genome Institute (JGI-PGF)"/>
            <person name="Walter F."/>
            <person name="Albersmeier A."/>
            <person name="Kalinowski J."/>
            <person name="Ruckert C."/>
        </authorList>
    </citation>
    <scope>NUCLEOTIDE SEQUENCE</scope>
    <source>
        <strain evidence="3">KCTC 42651</strain>
    </source>
</reference>
<feature type="transmembrane region" description="Helical" evidence="1">
    <location>
        <begin position="145"/>
        <end position="166"/>
    </location>
</feature>
<keyword evidence="1" id="KW-0812">Transmembrane</keyword>
<keyword evidence="4" id="KW-1185">Reference proteome</keyword>
<organism evidence="3 4">
    <name type="scientific">Thalassobaculum fulvum</name>
    <dbReference type="NCBI Taxonomy" id="1633335"/>
    <lineage>
        <taxon>Bacteria</taxon>
        <taxon>Pseudomonadati</taxon>
        <taxon>Pseudomonadota</taxon>
        <taxon>Alphaproteobacteria</taxon>
        <taxon>Rhodospirillales</taxon>
        <taxon>Thalassobaculaceae</taxon>
        <taxon>Thalassobaculum</taxon>
    </lineage>
</organism>
<evidence type="ECO:0000256" key="1">
    <source>
        <dbReference type="SAM" id="Phobius"/>
    </source>
</evidence>
<dbReference type="Proteomes" id="UP000630353">
    <property type="component" value="Unassembled WGS sequence"/>
</dbReference>
<dbReference type="InterPro" id="IPR012666">
    <property type="entry name" value="CbtA_put"/>
</dbReference>
<feature type="signal peptide" evidence="2">
    <location>
        <begin position="1"/>
        <end position="24"/>
    </location>
</feature>
<keyword evidence="1" id="KW-0472">Membrane</keyword>